<dbReference type="Pfam" id="PF09924">
    <property type="entry name" value="LPG_synthase_C"/>
    <property type="match status" value="1"/>
</dbReference>
<dbReference type="PIRSF" id="PIRSF018688">
    <property type="entry name" value="UCP018688"/>
    <property type="match status" value="1"/>
</dbReference>
<comment type="caution">
    <text evidence="2">The sequence shown here is derived from an EMBL/GenBank/DDBJ whole genome shotgun (WGS) entry which is preliminary data.</text>
</comment>
<organism evidence="2 3">
    <name type="scientific">Propionigenium maris DSM 9537</name>
    <dbReference type="NCBI Taxonomy" id="1123000"/>
    <lineage>
        <taxon>Bacteria</taxon>
        <taxon>Fusobacteriati</taxon>
        <taxon>Fusobacteriota</taxon>
        <taxon>Fusobacteriia</taxon>
        <taxon>Fusobacteriales</taxon>
        <taxon>Fusobacteriaceae</taxon>
        <taxon>Propionigenium</taxon>
    </lineage>
</organism>
<evidence type="ECO:0000313" key="2">
    <source>
        <dbReference type="EMBL" id="GLI55755.1"/>
    </source>
</evidence>
<reference evidence="2" key="1">
    <citation type="submission" date="2022-12" db="EMBL/GenBank/DDBJ databases">
        <title>Reference genome sequencing for broad-spectrum identification of bacterial and archaeal isolates by mass spectrometry.</title>
        <authorList>
            <person name="Sekiguchi Y."/>
            <person name="Tourlousse D.M."/>
        </authorList>
    </citation>
    <scope>NUCLEOTIDE SEQUENCE</scope>
    <source>
        <strain evidence="2">10succ1</strain>
    </source>
</reference>
<feature type="domain" description="Phosphatidylglycerol lysyltransferase C-terminal" evidence="1">
    <location>
        <begin position="25"/>
        <end position="281"/>
    </location>
</feature>
<dbReference type="RefSeq" id="WP_281834428.1">
    <property type="nucleotide sequence ID" value="NZ_BSDY01000005.1"/>
</dbReference>
<dbReference type="InterPro" id="IPR016181">
    <property type="entry name" value="Acyl_CoA_acyltransferase"/>
</dbReference>
<accession>A0A9W6GKR6</accession>
<proteinExistence type="predicted"/>
<dbReference type="Proteomes" id="UP001144471">
    <property type="component" value="Unassembled WGS sequence"/>
</dbReference>
<dbReference type="PANTHER" id="PTHR41373">
    <property type="entry name" value="DUF2156 DOMAIN-CONTAINING PROTEIN"/>
    <property type="match status" value="1"/>
</dbReference>
<keyword evidence="3" id="KW-1185">Reference proteome</keyword>
<sequence length="284" mass="33991">MEWKKIELEDLKKIKRTIGRKFQTGDLSSINLYMWRKAKKLEYFMDEEVLLIRGIEGDTPFIYPPISDNCRRLREEVLKHIERGYIIRAVPEEIYEILRDIVPLREERERFDYIYEVDKLISLKGRKYHKKRNHLNKFIRSYDFTYEKIDETNIHEVIDFQKNWCEDKECHLDKGLSWEMDGIIELLKNYHELDAVGGLLRIDGRVAAFTIGEELSPDTVLIHIEKGDILYDGIYQGMNKFFLENEFSSYSYVNREEDLGQDNLRRAKESYHPCTLLTKYRSAP</sequence>
<dbReference type="AlphaFoldDB" id="A0A9W6GKR6"/>
<dbReference type="InterPro" id="IPR024320">
    <property type="entry name" value="LPG_synthase_C"/>
</dbReference>
<dbReference type="EMBL" id="BSDY01000005">
    <property type="protein sequence ID" value="GLI55755.1"/>
    <property type="molecule type" value="Genomic_DNA"/>
</dbReference>
<dbReference type="SUPFAM" id="SSF55729">
    <property type="entry name" value="Acyl-CoA N-acyltransferases (Nat)"/>
    <property type="match status" value="2"/>
</dbReference>
<dbReference type="PANTHER" id="PTHR41373:SF1">
    <property type="entry name" value="PHOSPHATIDYLGLYCEROL LYSYLTRANSFERASE C-TERMINAL DOMAIN-CONTAINING PROTEIN"/>
    <property type="match status" value="1"/>
</dbReference>
<dbReference type="Gene3D" id="3.40.630.30">
    <property type="match status" value="1"/>
</dbReference>
<protein>
    <recommendedName>
        <fullName evidence="1">Phosphatidylglycerol lysyltransferase C-terminal domain-containing protein</fullName>
    </recommendedName>
</protein>
<evidence type="ECO:0000259" key="1">
    <source>
        <dbReference type="Pfam" id="PF09924"/>
    </source>
</evidence>
<dbReference type="InterPro" id="IPR016732">
    <property type="entry name" value="UCP018688"/>
</dbReference>
<evidence type="ECO:0000313" key="3">
    <source>
        <dbReference type="Proteomes" id="UP001144471"/>
    </source>
</evidence>
<gene>
    <name evidence="2" type="ORF">PM10SUCC1_12690</name>
</gene>
<name>A0A9W6GKR6_9FUSO</name>